<reference evidence="1 2" key="1">
    <citation type="journal article" date="2019" name="Nat. Med.">
        <title>A library of human gut bacterial isolates paired with longitudinal multiomics data enables mechanistic microbiome research.</title>
        <authorList>
            <person name="Poyet M."/>
            <person name="Groussin M."/>
            <person name="Gibbons S.M."/>
            <person name="Avila-Pacheco J."/>
            <person name="Jiang X."/>
            <person name="Kearney S.M."/>
            <person name="Perrotta A.R."/>
            <person name="Berdy B."/>
            <person name="Zhao S."/>
            <person name="Lieberman T.D."/>
            <person name="Swanson P.K."/>
            <person name="Smith M."/>
            <person name="Roesemann S."/>
            <person name="Alexander J.E."/>
            <person name="Rich S.A."/>
            <person name="Livny J."/>
            <person name="Vlamakis H."/>
            <person name="Clish C."/>
            <person name="Bullock K."/>
            <person name="Deik A."/>
            <person name="Scott J."/>
            <person name="Pierce K.A."/>
            <person name="Xavier R.J."/>
            <person name="Alm E.J."/>
        </authorList>
    </citation>
    <scope>NUCLEOTIDE SEQUENCE [LARGE SCALE GENOMIC DNA]</scope>
    <source>
        <strain evidence="1 2">BIOML-A11</strain>
    </source>
</reference>
<evidence type="ECO:0000313" key="1">
    <source>
        <dbReference type="EMBL" id="MSC60022.1"/>
    </source>
</evidence>
<evidence type="ECO:0000313" key="2">
    <source>
        <dbReference type="Proteomes" id="UP000479563"/>
    </source>
</evidence>
<protein>
    <submittedName>
        <fullName evidence="1">Uncharacterized protein</fullName>
    </submittedName>
</protein>
<gene>
    <name evidence="1" type="ORF">GKE07_07370</name>
</gene>
<sequence>MRKAHHQNDMAVMQAYEFTKGSEAYKSEAACVAELMKLYQKKVEEIEKR</sequence>
<dbReference type="EMBL" id="WKQP01000009">
    <property type="protein sequence ID" value="MSC60022.1"/>
    <property type="molecule type" value="Genomic_DNA"/>
</dbReference>
<name>A0A6L5T7L2_9FIRM</name>
<comment type="caution">
    <text evidence="1">The sequence shown here is derived from an EMBL/GenBank/DDBJ whole genome shotgun (WGS) entry which is preliminary data.</text>
</comment>
<accession>A0A6L5T7L2</accession>
<dbReference type="AlphaFoldDB" id="A0A6L5T7L2"/>
<dbReference type="RefSeq" id="WP_172704788.1">
    <property type="nucleotide sequence ID" value="NZ_CYXM01000013.1"/>
</dbReference>
<organism evidence="1 2">
    <name type="scientific">Agathobacter rectalis</name>
    <dbReference type="NCBI Taxonomy" id="39491"/>
    <lineage>
        <taxon>Bacteria</taxon>
        <taxon>Bacillati</taxon>
        <taxon>Bacillota</taxon>
        <taxon>Clostridia</taxon>
        <taxon>Lachnospirales</taxon>
        <taxon>Lachnospiraceae</taxon>
        <taxon>Agathobacter</taxon>
    </lineage>
</organism>
<dbReference type="Proteomes" id="UP000479563">
    <property type="component" value="Unassembled WGS sequence"/>
</dbReference>
<proteinExistence type="predicted"/>